<evidence type="ECO:0000256" key="3">
    <source>
        <dbReference type="SAM" id="Phobius"/>
    </source>
</evidence>
<name>K9P4M3_CYAGP</name>
<dbReference type="PATRIC" id="fig|292564.3.peg.442"/>
<evidence type="ECO:0000313" key="5">
    <source>
        <dbReference type="Proteomes" id="UP000010388"/>
    </source>
</evidence>
<dbReference type="GO" id="GO:0005886">
    <property type="term" value="C:plasma membrane"/>
    <property type="evidence" value="ECO:0007669"/>
    <property type="project" value="UniProtKB-SubCell"/>
</dbReference>
<gene>
    <name evidence="4" type="ordered locus">Cyagr_0484</name>
</gene>
<dbReference type="KEGG" id="cgc:Cyagr_0484"/>
<dbReference type="RefSeq" id="WP_015108132.1">
    <property type="nucleotide sequence ID" value="NC_019675.1"/>
</dbReference>
<dbReference type="STRING" id="292564.Cyagr_0484"/>
<organism evidence="4 5">
    <name type="scientific">Cyanobium gracile (strain ATCC 27147 / PCC 6307)</name>
    <dbReference type="NCBI Taxonomy" id="292564"/>
    <lineage>
        <taxon>Bacteria</taxon>
        <taxon>Bacillati</taxon>
        <taxon>Cyanobacteriota</taxon>
        <taxon>Cyanophyceae</taxon>
        <taxon>Synechococcales</taxon>
        <taxon>Prochlorococcaceae</taxon>
        <taxon>Cyanobium</taxon>
    </lineage>
</organism>
<dbReference type="PANTHER" id="PTHR34295:SF1">
    <property type="entry name" value="BIOTIN TRANSPORTER BIOY"/>
    <property type="match status" value="1"/>
</dbReference>
<feature type="transmembrane region" description="Helical" evidence="3">
    <location>
        <begin position="7"/>
        <end position="27"/>
    </location>
</feature>
<evidence type="ECO:0000313" key="4">
    <source>
        <dbReference type="EMBL" id="AFY27676.1"/>
    </source>
</evidence>
<keyword evidence="3" id="KW-1133">Transmembrane helix</keyword>
<feature type="transmembrane region" description="Helical" evidence="3">
    <location>
        <begin position="158"/>
        <end position="185"/>
    </location>
</feature>
<dbReference type="AlphaFoldDB" id="K9P4M3"/>
<dbReference type="EMBL" id="CP003495">
    <property type="protein sequence ID" value="AFY27676.1"/>
    <property type="molecule type" value="Genomic_DNA"/>
</dbReference>
<feature type="transmembrane region" description="Helical" evidence="3">
    <location>
        <begin position="89"/>
        <end position="111"/>
    </location>
</feature>
<dbReference type="Proteomes" id="UP000010388">
    <property type="component" value="Chromosome"/>
</dbReference>
<accession>K9P4M3</accession>
<keyword evidence="2 3" id="KW-0472">Membrane</keyword>
<comment type="similarity">
    <text evidence="1 2">Belongs to the BioY family.</text>
</comment>
<sequence length="193" mass="19679">MDGSLRALATWSGAIAGLLLILVGGLVPAAFPVHEATGWVVRPLGITLQVPALLLTALVCGPRSATLAAVAYLSVGLFQLPVFHEGGGIGYLLDPGFGYLAGFLPAAWITGKLARQPGMDDPLTLAGAAAIGLVVLHLCGLANLLLGSLAGRWGGGTLTLVVGYSLALLPQLLLCCSAGVLAWLLRRLLLVPS</sequence>
<dbReference type="PIRSF" id="PIRSF016661">
    <property type="entry name" value="BioY"/>
    <property type="match status" value="1"/>
</dbReference>
<feature type="transmembrane region" description="Helical" evidence="3">
    <location>
        <begin position="123"/>
        <end position="146"/>
    </location>
</feature>
<evidence type="ECO:0000256" key="1">
    <source>
        <dbReference type="ARBA" id="ARBA00010692"/>
    </source>
</evidence>
<evidence type="ECO:0000256" key="2">
    <source>
        <dbReference type="PIRNR" id="PIRNR016661"/>
    </source>
</evidence>
<dbReference type="HOGENOM" id="CLU_077931_4_0_3"/>
<comment type="subcellular location">
    <subcellularLocation>
        <location evidence="2">Cell membrane</location>
        <topology evidence="2">Multi-pass membrane protein</topology>
    </subcellularLocation>
</comment>
<feature type="transmembrane region" description="Helical" evidence="3">
    <location>
        <begin position="39"/>
        <end position="58"/>
    </location>
</feature>
<dbReference type="GO" id="GO:0015225">
    <property type="term" value="F:biotin transmembrane transporter activity"/>
    <property type="evidence" value="ECO:0007669"/>
    <property type="project" value="UniProtKB-UniRule"/>
</dbReference>
<keyword evidence="2" id="KW-1003">Cell membrane</keyword>
<reference evidence="5" key="1">
    <citation type="journal article" date="2013" name="Proc. Natl. Acad. Sci. U.S.A.">
        <title>Improving the coverage of the cyanobacterial phylum using diversity-driven genome sequencing.</title>
        <authorList>
            <person name="Shih P.M."/>
            <person name="Wu D."/>
            <person name="Latifi A."/>
            <person name="Axen S.D."/>
            <person name="Fewer D.P."/>
            <person name="Talla E."/>
            <person name="Calteau A."/>
            <person name="Cai F."/>
            <person name="Tandeau de Marsac N."/>
            <person name="Rippka R."/>
            <person name="Herdman M."/>
            <person name="Sivonen K."/>
            <person name="Coursin T."/>
            <person name="Laurent T."/>
            <person name="Goodwin L."/>
            <person name="Nolan M."/>
            <person name="Davenport K.W."/>
            <person name="Han C.S."/>
            <person name="Rubin E.M."/>
            <person name="Eisen J.A."/>
            <person name="Woyke T."/>
            <person name="Gugger M."/>
            <person name="Kerfeld C.A."/>
        </authorList>
    </citation>
    <scope>NUCLEOTIDE SEQUENCE [LARGE SCALE GENOMIC DNA]</scope>
    <source>
        <strain evidence="5">ATCC 27147 / PCC 6307</strain>
    </source>
</reference>
<dbReference type="InterPro" id="IPR003784">
    <property type="entry name" value="BioY"/>
</dbReference>
<keyword evidence="2" id="KW-0813">Transport</keyword>
<keyword evidence="3" id="KW-0812">Transmembrane</keyword>
<protein>
    <recommendedName>
        <fullName evidence="2">Biotin transporter</fullName>
    </recommendedName>
</protein>
<dbReference type="Gene3D" id="1.10.1760.20">
    <property type="match status" value="1"/>
</dbReference>
<dbReference type="eggNOG" id="COG1268">
    <property type="taxonomic scope" value="Bacteria"/>
</dbReference>
<proteinExistence type="inferred from homology"/>
<dbReference type="Pfam" id="PF02632">
    <property type="entry name" value="BioY"/>
    <property type="match status" value="1"/>
</dbReference>
<dbReference type="PANTHER" id="PTHR34295">
    <property type="entry name" value="BIOTIN TRANSPORTER BIOY"/>
    <property type="match status" value="1"/>
</dbReference>